<dbReference type="Pfam" id="PF00583">
    <property type="entry name" value="Acetyltransf_1"/>
    <property type="match status" value="1"/>
</dbReference>
<dbReference type="Gene3D" id="3.40.630.30">
    <property type="match status" value="1"/>
</dbReference>
<evidence type="ECO:0000313" key="5">
    <source>
        <dbReference type="EMBL" id="PHM75022.1"/>
    </source>
</evidence>
<keyword evidence="1 4" id="KW-0808">Transferase</keyword>
<gene>
    <name evidence="5" type="ORF">Xkoz_00030</name>
    <name evidence="4" type="ORF">Xkoz_03219</name>
</gene>
<dbReference type="PANTHER" id="PTHR43800">
    <property type="entry name" value="PEPTIDYL-LYSINE N-ACETYLTRANSFERASE YJAB"/>
    <property type="match status" value="1"/>
</dbReference>
<accession>A0A2D0L2X6</accession>
<evidence type="ECO:0000256" key="2">
    <source>
        <dbReference type="ARBA" id="ARBA00023315"/>
    </source>
</evidence>
<keyword evidence="6" id="KW-1185">Reference proteome</keyword>
<dbReference type="RefSeq" id="WP_099140193.1">
    <property type="nucleotide sequence ID" value="NZ_CAWNOR010000001.1"/>
</dbReference>
<dbReference type="InterPro" id="IPR000182">
    <property type="entry name" value="GNAT_dom"/>
</dbReference>
<comment type="caution">
    <text evidence="4">The sequence shown here is derived from an EMBL/GenBank/DDBJ whole genome shotgun (WGS) entry which is preliminary data.</text>
</comment>
<evidence type="ECO:0000256" key="1">
    <source>
        <dbReference type="ARBA" id="ARBA00022679"/>
    </source>
</evidence>
<dbReference type="SUPFAM" id="SSF55729">
    <property type="entry name" value="Acyl-CoA N-acyltransferases (Nat)"/>
    <property type="match status" value="1"/>
</dbReference>
<dbReference type="EMBL" id="NJCX01000027">
    <property type="protein sequence ID" value="PHM70034.1"/>
    <property type="molecule type" value="Genomic_DNA"/>
</dbReference>
<dbReference type="GO" id="GO:0016747">
    <property type="term" value="F:acyltransferase activity, transferring groups other than amino-acyl groups"/>
    <property type="evidence" value="ECO:0007669"/>
    <property type="project" value="InterPro"/>
</dbReference>
<dbReference type="CDD" id="cd04301">
    <property type="entry name" value="NAT_SF"/>
    <property type="match status" value="1"/>
</dbReference>
<evidence type="ECO:0000259" key="3">
    <source>
        <dbReference type="PROSITE" id="PS51186"/>
    </source>
</evidence>
<dbReference type="AlphaFoldDB" id="A0A2D0L2X6"/>
<feature type="domain" description="N-acetyltransferase" evidence="3">
    <location>
        <begin position="36"/>
        <end position="175"/>
    </location>
</feature>
<evidence type="ECO:0000313" key="4">
    <source>
        <dbReference type="EMBL" id="PHM70034.1"/>
    </source>
</evidence>
<proteinExistence type="predicted"/>
<reference evidence="4 6" key="1">
    <citation type="journal article" date="2017" name="Nat. Microbiol.">
        <title>Natural product diversity associated with the nematode symbionts Photorhabdus and Xenorhabdus.</title>
        <authorList>
            <person name="Tobias N.J."/>
            <person name="Wolff H."/>
            <person name="Djahanschiri B."/>
            <person name="Grundmann F."/>
            <person name="Kronenwerth M."/>
            <person name="Shi Y.M."/>
            <person name="Simonyi S."/>
            <person name="Grun P."/>
            <person name="Shapiro-Ilan D."/>
            <person name="Pidot S.J."/>
            <person name="Stinear T.P."/>
            <person name="Ebersberger I."/>
            <person name="Bode H.B."/>
        </authorList>
    </citation>
    <scope>NUCLEOTIDE SEQUENCE [LARGE SCALE GENOMIC DNA]</scope>
    <source>
        <strain evidence="4 6">DSM 17907</strain>
    </source>
</reference>
<name>A0A2D0L2X6_9GAMM</name>
<dbReference type="EMBL" id="NJCX01000001">
    <property type="protein sequence ID" value="PHM75022.1"/>
    <property type="molecule type" value="Genomic_DNA"/>
</dbReference>
<dbReference type="PROSITE" id="PS51186">
    <property type="entry name" value="GNAT"/>
    <property type="match status" value="1"/>
</dbReference>
<dbReference type="Proteomes" id="UP000221101">
    <property type="component" value="Unassembled WGS sequence"/>
</dbReference>
<organism evidence="4 6">
    <name type="scientific">Xenorhabdus kozodoii</name>
    <dbReference type="NCBI Taxonomy" id="351676"/>
    <lineage>
        <taxon>Bacteria</taxon>
        <taxon>Pseudomonadati</taxon>
        <taxon>Pseudomonadota</taxon>
        <taxon>Gammaproteobacteria</taxon>
        <taxon>Enterobacterales</taxon>
        <taxon>Morganellaceae</taxon>
        <taxon>Xenorhabdus</taxon>
    </lineage>
</organism>
<dbReference type="OrthoDB" id="572496at2"/>
<sequence length="199" mass="22809">MEGNNDVWFFWCHYYSNEVYDLNTLFSIRLTQKSDVTQLPAVEHSAAKLFGFIPELAWIAEGHVQTEQQHLDYIAQGNSWVAVNEDSLPIGFILAKPLNDGLHIMELSVHENWQRKGIGKALVENVIQVAGQRHLNAVTLTTFRYVNWNAPFYHQLGFEILDSQQISESLQQLLQSEIDDGFTEEQRCAMKRLLTITAT</sequence>
<evidence type="ECO:0000313" key="6">
    <source>
        <dbReference type="Proteomes" id="UP000221101"/>
    </source>
</evidence>
<dbReference type="InterPro" id="IPR016181">
    <property type="entry name" value="Acyl_CoA_acyltransferase"/>
</dbReference>
<dbReference type="PANTHER" id="PTHR43800:SF1">
    <property type="entry name" value="PEPTIDYL-LYSINE N-ACETYLTRANSFERASE YJAB"/>
    <property type="match status" value="1"/>
</dbReference>
<keyword evidence="2" id="KW-0012">Acyltransferase</keyword>
<protein>
    <submittedName>
        <fullName evidence="4">Acetyltransferase</fullName>
    </submittedName>
</protein>